<keyword evidence="1" id="KW-0249">Electron transport</keyword>
<dbReference type="InterPro" id="IPR001457">
    <property type="entry name" value="NADH_UbQ/plastoQ_OxRdtase_su6"/>
</dbReference>
<comment type="function">
    <text evidence="1">Core subunit of the mitochondrial membrane respiratory chain NADH dehydrogenase (Complex I) which catalyzes electron transfer from NADH through the respiratory chain, using ubiquinone as an electron acceptor. Essential for the catalytic activity and assembly of complex I.</text>
</comment>
<keyword evidence="1" id="KW-0813">Transport</keyword>
<dbReference type="GO" id="GO:0008137">
    <property type="term" value="F:NADH dehydrogenase (ubiquinone) activity"/>
    <property type="evidence" value="ECO:0007669"/>
    <property type="project" value="UniProtKB-UniRule"/>
</dbReference>
<dbReference type="AlphaFoldDB" id="A0A7H0WB39"/>
<dbReference type="PANTHER" id="PTHR33269:SF17">
    <property type="entry name" value="NADH-UBIQUINONE OXIDOREDUCTASE CHAIN 6"/>
    <property type="match status" value="1"/>
</dbReference>
<keyword evidence="1" id="KW-1133">Transmembrane helix</keyword>
<keyword evidence="1" id="KW-0812">Transmembrane</keyword>
<evidence type="ECO:0000313" key="2">
    <source>
        <dbReference type="EMBL" id="QNR39768.1"/>
    </source>
</evidence>
<dbReference type="GO" id="GO:0031966">
    <property type="term" value="C:mitochondrial membrane"/>
    <property type="evidence" value="ECO:0007669"/>
    <property type="project" value="UniProtKB-SubCell"/>
</dbReference>
<dbReference type="Gene3D" id="1.20.120.1200">
    <property type="entry name" value="NADH-ubiquinone/plastoquinone oxidoreductase chain 6, subunit NuoJ"/>
    <property type="match status" value="1"/>
</dbReference>
<feature type="transmembrane region" description="Helical" evidence="1">
    <location>
        <begin position="88"/>
        <end position="106"/>
    </location>
</feature>
<accession>A0A7H0WB39</accession>
<comment type="catalytic activity">
    <reaction evidence="1">
        <text>a ubiquinone + NADH + 5 H(+)(in) = a ubiquinol + NAD(+) + 4 H(+)(out)</text>
        <dbReference type="Rhea" id="RHEA:29091"/>
        <dbReference type="Rhea" id="RHEA-COMP:9565"/>
        <dbReference type="Rhea" id="RHEA-COMP:9566"/>
        <dbReference type="ChEBI" id="CHEBI:15378"/>
        <dbReference type="ChEBI" id="CHEBI:16389"/>
        <dbReference type="ChEBI" id="CHEBI:17976"/>
        <dbReference type="ChEBI" id="CHEBI:57540"/>
        <dbReference type="ChEBI" id="CHEBI:57945"/>
        <dbReference type="EC" id="7.1.1.2"/>
    </reaction>
</comment>
<feature type="transmembrane region" description="Helical" evidence="1">
    <location>
        <begin position="6"/>
        <end position="22"/>
    </location>
</feature>
<gene>
    <name evidence="2" type="primary">nad6</name>
    <name evidence="2" type="ORF">GASU_SAG108.79_026</name>
</gene>
<feature type="transmembrane region" description="Helical" evidence="1">
    <location>
        <begin position="53"/>
        <end position="76"/>
    </location>
</feature>
<feature type="transmembrane region" description="Helical" evidence="1">
    <location>
        <begin position="135"/>
        <end position="156"/>
    </location>
</feature>
<name>A0A7H0WB39_GALSU</name>
<dbReference type="Pfam" id="PF00499">
    <property type="entry name" value="Oxidored_q3"/>
    <property type="match status" value="1"/>
</dbReference>
<keyword evidence="1" id="KW-0679">Respiratory chain</keyword>
<comment type="similarity">
    <text evidence="1">Belongs to the complex I subunit 6 family.</text>
</comment>
<proteinExistence type="inferred from homology"/>
<feature type="transmembrane region" description="Helical" evidence="1">
    <location>
        <begin position="29"/>
        <end position="47"/>
    </location>
</feature>
<keyword evidence="1 2" id="KW-0496">Mitochondrion</keyword>
<keyword evidence="1" id="KW-1278">Translocase</keyword>
<comment type="subcellular location">
    <subcellularLocation>
        <location evidence="1">Mitochondrion membrane</location>
        <topology evidence="1">Multi-pass membrane protein</topology>
    </subcellularLocation>
</comment>
<dbReference type="InterPro" id="IPR042106">
    <property type="entry name" value="Nuo/plastoQ_OxRdtase_6_NuoJ"/>
</dbReference>
<dbReference type="PANTHER" id="PTHR33269">
    <property type="entry name" value="NADH-UBIQUINONE OXIDOREDUCTASE CHAIN 6"/>
    <property type="match status" value="1"/>
</dbReference>
<keyword evidence="1" id="KW-0472">Membrane</keyword>
<keyword evidence="1" id="KW-0520">NAD</keyword>
<protein>
    <recommendedName>
        <fullName evidence="1">NADH-ubiquinone oxidoreductase chain 6</fullName>
        <ecNumber evidence="1">7.1.1.2</ecNumber>
    </recommendedName>
</protein>
<dbReference type="EC" id="7.1.1.2" evidence="1"/>
<sequence length="182" mass="20762">MLGVYEVIGGIAVISGIGVIMSKKGVESVVYMIISFVNIGIWLMRIGVEYVGWIIMLVYIGAIAVLFMFVVMMLEIKEEERGKEYKGIMILIGIGVSVVIGGRRWLEEGVKEWIESKEKIGNVMVISKVMYGEKMIGIMECGMMLMLAMIAVIMMVEGEERKKEDVREQELRRWEEVIRRKE</sequence>
<evidence type="ECO:0000256" key="1">
    <source>
        <dbReference type="RuleBase" id="RU004430"/>
    </source>
</evidence>
<keyword evidence="1" id="KW-0830">Ubiquinone</keyword>
<organism evidence="2">
    <name type="scientific">Galdieria sulphuraria</name>
    <name type="common">Red alga</name>
    <dbReference type="NCBI Taxonomy" id="130081"/>
    <lineage>
        <taxon>Eukaryota</taxon>
        <taxon>Rhodophyta</taxon>
        <taxon>Bangiophyceae</taxon>
        <taxon>Galdieriales</taxon>
        <taxon>Galdieriaceae</taxon>
        <taxon>Galdieria</taxon>
    </lineage>
</organism>
<dbReference type="EMBL" id="MT270115">
    <property type="protein sequence ID" value="QNR39768.1"/>
    <property type="molecule type" value="Genomic_DNA"/>
</dbReference>
<reference evidence="2" key="1">
    <citation type="journal article" date="2020" name="BMC Evol. Biol.">
        <title>Potential causes and consequences of rapid mitochondrial genome evolution in thermoacidophilic Galdieria (Rhodophyta).</title>
        <authorList>
            <person name="Cho C.H."/>
            <person name="Park S.I."/>
            <person name="Ciniglia C."/>
            <person name="Yang E.C."/>
            <person name="Graf L."/>
            <person name="Bhattacharya D."/>
            <person name="Yoon H.S."/>
        </authorList>
    </citation>
    <scope>NUCLEOTIDE SEQUENCE</scope>
    <source>
        <strain evidence="2">108.79 E11</strain>
    </source>
</reference>
<geneLocation type="mitochondrion" evidence="2"/>